<evidence type="ECO:0000259" key="1">
    <source>
        <dbReference type="SMART" id="SM00849"/>
    </source>
</evidence>
<dbReference type="PANTHER" id="PTHR23131">
    <property type="entry name" value="ENDORIBONUCLEASE LACTB2"/>
    <property type="match status" value="1"/>
</dbReference>
<dbReference type="GO" id="GO:0016787">
    <property type="term" value="F:hydrolase activity"/>
    <property type="evidence" value="ECO:0007669"/>
    <property type="project" value="UniProtKB-KW"/>
</dbReference>
<protein>
    <submittedName>
        <fullName evidence="2">Glyoxylase-like metal-dependent hydrolase (Beta-lactamase superfamily II)</fullName>
    </submittedName>
</protein>
<dbReference type="InterPro" id="IPR001279">
    <property type="entry name" value="Metallo-B-lactamas"/>
</dbReference>
<keyword evidence="2" id="KW-0378">Hydrolase</keyword>
<evidence type="ECO:0000313" key="3">
    <source>
        <dbReference type="Proteomes" id="UP000535437"/>
    </source>
</evidence>
<dbReference type="InterPro" id="IPR036866">
    <property type="entry name" value="RibonucZ/Hydroxyglut_hydro"/>
</dbReference>
<dbReference type="EMBL" id="JACCFY010000001">
    <property type="protein sequence ID" value="NYJ78502.1"/>
    <property type="molecule type" value="Genomic_DNA"/>
</dbReference>
<accession>A0A7Z0KCC5</accession>
<keyword evidence="3" id="KW-1185">Reference proteome</keyword>
<comment type="caution">
    <text evidence="2">The sequence shown here is derived from an EMBL/GenBank/DDBJ whole genome shotgun (WGS) entry which is preliminary data.</text>
</comment>
<name>A0A7Z0KCC5_9MICC</name>
<dbReference type="PANTHER" id="PTHR23131:SF0">
    <property type="entry name" value="ENDORIBONUCLEASE LACTB2"/>
    <property type="match status" value="1"/>
</dbReference>
<dbReference type="InterPro" id="IPR050662">
    <property type="entry name" value="Sec-metab_biosynth-thioest"/>
</dbReference>
<dbReference type="SUPFAM" id="SSF56281">
    <property type="entry name" value="Metallo-hydrolase/oxidoreductase"/>
    <property type="match status" value="1"/>
</dbReference>
<dbReference type="AlphaFoldDB" id="A0A7Z0KCC5"/>
<feature type="domain" description="Metallo-beta-lactamase" evidence="1">
    <location>
        <begin position="23"/>
        <end position="209"/>
    </location>
</feature>
<gene>
    <name evidence="2" type="ORF">HNR09_001913</name>
</gene>
<evidence type="ECO:0000313" key="2">
    <source>
        <dbReference type="EMBL" id="NYJ78502.1"/>
    </source>
</evidence>
<dbReference type="SMART" id="SM00849">
    <property type="entry name" value="Lactamase_B"/>
    <property type="match status" value="1"/>
</dbReference>
<organism evidence="2 3">
    <name type="scientific">Nesterenkonia xinjiangensis</name>
    <dbReference type="NCBI Taxonomy" id="225327"/>
    <lineage>
        <taxon>Bacteria</taxon>
        <taxon>Bacillati</taxon>
        <taxon>Actinomycetota</taxon>
        <taxon>Actinomycetes</taxon>
        <taxon>Micrococcales</taxon>
        <taxon>Micrococcaceae</taxon>
        <taxon>Nesterenkonia</taxon>
    </lineage>
</organism>
<dbReference type="CDD" id="cd16278">
    <property type="entry name" value="metallo-hydrolase-like_MBL-fold"/>
    <property type="match status" value="1"/>
</dbReference>
<dbReference type="RefSeq" id="WP_179541838.1">
    <property type="nucleotide sequence ID" value="NZ_BAAALL010000005.1"/>
</dbReference>
<dbReference type="Gene3D" id="3.60.15.10">
    <property type="entry name" value="Ribonuclease Z/Hydroxyacylglutathione hydrolase-like"/>
    <property type="match status" value="1"/>
</dbReference>
<dbReference type="Proteomes" id="UP000535437">
    <property type="component" value="Unassembled WGS sequence"/>
</dbReference>
<proteinExistence type="predicted"/>
<reference evidence="2 3" key="1">
    <citation type="submission" date="2020-07" db="EMBL/GenBank/DDBJ databases">
        <title>Sequencing the genomes of 1000 actinobacteria strains.</title>
        <authorList>
            <person name="Klenk H.-P."/>
        </authorList>
    </citation>
    <scope>NUCLEOTIDE SEQUENCE [LARGE SCALE GENOMIC DNA]</scope>
    <source>
        <strain evidence="2 3">DSM 15475</strain>
    </source>
</reference>
<dbReference type="Pfam" id="PF00753">
    <property type="entry name" value="Lactamase_B"/>
    <property type="match status" value="1"/>
</dbReference>
<sequence>MTMTTTSVTRLLCENPSPMTLEGTTTYLLAGEDAVAVVDPGPAGHPEHLEAILSALGKRRVTQILVTHRHRDHTGAASVLAQRTGAPVRGADPEQCLPGADSLTPAPLTHGERLDLGGAVAEVVHTPGHTSDSICLFLPRAQVVDETGDDRLGHVTPEPAAMMLTGDTILGRGTTMLDHPDGTLTDYLTSLDRLAQLGDRQKDQHRLGHGDVLMLPAHGPARPSLAESARAYLAHRHERLDQVRALLAEARPFSPDGEADPEALGRILYGEHSTLPPRVTTKIAAAQLDHLRHLGEL</sequence>